<keyword evidence="3" id="KW-1185">Reference proteome</keyword>
<sequence>DPGLNRSSSAKQMAGVRAVNTTKDISRKGTMAIRNRSLFRTSSVSGGRKMPRGKTRSRRSGTGWTSQDGETEVDSEEEQDAAIADKSEQLRQDLERLLRRSSLSSATREQVRLVVALLDHIGSTEEELRKLKEKDAANELRISQTFATLCRAYEATRHLDKSRSRQQVNTDTEAAIALRAQDSSQIAAAQQLVTKALWLHREAEKEDLVMRAKIWHSVGECSFALGFLAEGGRYTDASCTPATAAEAIESAMLFRKTEGRLNPLTGQEAQYVAWALLKLKQPEEAKSYLLESLEALAEQQSGWGDGDVQAPALMSSVHAVDRILEAHRRSDDRAGLVRYFPGLQRLCANVAGRLQPSKDQQHAVLYERLLSSSSLVRSPVIKIVLARAFG</sequence>
<dbReference type="OrthoDB" id="440799at2759"/>
<protein>
    <submittedName>
        <fullName evidence="2">Uncharacterized protein</fullName>
    </submittedName>
</protein>
<name>A0A1Q9EAG7_SYMMI</name>
<evidence type="ECO:0000313" key="2">
    <source>
        <dbReference type="EMBL" id="OLQ04398.1"/>
    </source>
</evidence>
<accession>A0A1Q9EAG7</accession>
<organism evidence="2 3">
    <name type="scientific">Symbiodinium microadriaticum</name>
    <name type="common">Dinoflagellate</name>
    <name type="synonym">Zooxanthella microadriatica</name>
    <dbReference type="NCBI Taxonomy" id="2951"/>
    <lineage>
        <taxon>Eukaryota</taxon>
        <taxon>Sar</taxon>
        <taxon>Alveolata</taxon>
        <taxon>Dinophyceae</taxon>
        <taxon>Suessiales</taxon>
        <taxon>Symbiodiniaceae</taxon>
        <taxon>Symbiodinium</taxon>
    </lineage>
</organism>
<reference evidence="2 3" key="1">
    <citation type="submission" date="2016-02" db="EMBL/GenBank/DDBJ databases">
        <title>Genome analysis of coral dinoflagellate symbionts highlights evolutionary adaptations to a symbiotic lifestyle.</title>
        <authorList>
            <person name="Aranda M."/>
            <person name="Li Y."/>
            <person name="Liew Y.J."/>
            <person name="Baumgarten S."/>
            <person name="Simakov O."/>
            <person name="Wilson M."/>
            <person name="Piel J."/>
            <person name="Ashoor H."/>
            <person name="Bougouffa S."/>
            <person name="Bajic V.B."/>
            <person name="Ryu T."/>
            <person name="Ravasi T."/>
            <person name="Bayer T."/>
            <person name="Micklem G."/>
            <person name="Kim H."/>
            <person name="Bhak J."/>
            <person name="Lajeunesse T.C."/>
            <person name="Voolstra C.R."/>
        </authorList>
    </citation>
    <scope>NUCLEOTIDE SEQUENCE [LARGE SCALE GENOMIC DNA]</scope>
    <source>
        <strain evidence="2 3">CCMP2467</strain>
    </source>
</reference>
<dbReference type="AlphaFoldDB" id="A0A1Q9EAG7"/>
<dbReference type="Proteomes" id="UP000186817">
    <property type="component" value="Unassembled WGS sequence"/>
</dbReference>
<comment type="caution">
    <text evidence="2">The sequence shown here is derived from an EMBL/GenBank/DDBJ whole genome shotgun (WGS) entry which is preliminary data.</text>
</comment>
<feature type="compositionally biased region" description="Acidic residues" evidence="1">
    <location>
        <begin position="69"/>
        <end position="80"/>
    </location>
</feature>
<dbReference type="InterPro" id="IPR011990">
    <property type="entry name" value="TPR-like_helical_dom_sf"/>
</dbReference>
<feature type="non-terminal residue" evidence="2">
    <location>
        <position position="1"/>
    </location>
</feature>
<gene>
    <name evidence="2" type="ORF">AK812_SmicGene12556</name>
</gene>
<feature type="region of interest" description="Disordered" evidence="1">
    <location>
        <begin position="1"/>
        <end position="87"/>
    </location>
</feature>
<evidence type="ECO:0000313" key="3">
    <source>
        <dbReference type="Proteomes" id="UP000186817"/>
    </source>
</evidence>
<proteinExistence type="predicted"/>
<feature type="compositionally biased region" description="Basic residues" evidence="1">
    <location>
        <begin position="49"/>
        <end position="59"/>
    </location>
</feature>
<feature type="compositionally biased region" description="Polar residues" evidence="1">
    <location>
        <begin position="1"/>
        <end position="11"/>
    </location>
</feature>
<dbReference type="EMBL" id="LSRX01000212">
    <property type="protein sequence ID" value="OLQ04398.1"/>
    <property type="molecule type" value="Genomic_DNA"/>
</dbReference>
<evidence type="ECO:0000256" key="1">
    <source>
        <dbReference type="SAM" id="MobiDB-lite"/>
    </source>
</evidence>
<dbReference type="Gene3D" id="1.25.40.10">
    <property type="entry name" value="Tetratricopeptide repeat domain"/>
    <property type="match status" value="1"/>
</dbReference>